<comment type="subcellular location">
    <subcellularLocation>
        <location evidence="1">Plastid</location>
        <location evidence="1">Chloroplast</location>
    </subcellularLocation>
</comment>
<dbReference type="EMBL" id="HG994367">
    <property type="protein sequence ID" value="CAF1696842.1"/>
    <property type="molecule type" value="Genomic_DNA"/>
</dbReference>
<gene>
    <name evidence="7" type="ORF">DARMORV10_C03P04720.1</name>
</gene>
<comment type="similarity">
    <text evidence="2">Belongs to the PAP/fibrillin family.</text>
</comment>
<dbReference type="GO" id="GO:0009507">
    <property type="term" value="C:chloroplast"/>
    <property type="evidence" value="ECO:0007669"/>
    <property type="project" value="UniProtKB-SubCell"/>
</dbReference>
<sequence length="353" mass="40647">MSSKLIQPPPMAASREAISRRTGNAKMLLSFNDLNSKTLSFSDNPFRLRPMFIGKVTEQSSASSPTDQQEVDEEEEEEDITVSQIKEELYEALKGINRGIFGVKSDKKAEIEGLVKLLECRNPTPEPTGELDMIGGCWKLIYSTITVLGSKRTKLGLRDFVSLGDLLQQIDVDQGKTVHVLKFDVRGLNLHDGEFRIVANFKIISKSSVEISYESSTIVPDQLMNIFKKNMNLLLGIFNPEGLFEISYPFNEDIKRNHINNFIYFDSLIPRIWQIFRRRFTSRERWERECICIGEIRGILKSLYKNVYFVFSKLISIRSNCLFLKKEIQNFYGYVLLGTMETYTSLSYHYYLG</sequence>
<feature type="domain" description="Plastid lipid-associated protein/fibrillin conserved" evidence="6">
    <location>
        <begin position="84"/>
        <end position="227"/>
    </location>
</feature>
<keyword evidence="3" id="KW-0934">Plastid</keyword>
<evidence type="ECO:0000313" key="7">
    <source>
        <dbReference type="EMBL" id="CAF1696842.1"/>
    </source>
</evidence>
<dbReference type="AlphaFoldDB" id="A0A816I1Y4"/>
<accession>A0A816I1Y4</accession>
<evidence type="ECO:0000256" key="3">
    <source>
        <dbReference type="ARBA" id="ARBA00022640"/>
    </source>
</evidence>
<evidence type="ECO:0000256" key="2">
    <source>
        <dbReference type="ARBA" id="ARBA00005845"/>
    </source>
</evidence>
<feature type="compositionally biased region" description="Polar residues" evidence="5">
    <location>
        <begin position="57"/>
        <end position="66"/>
    </location>
</feature>
<organism evidence="7">
    <name type="scientific">Brassica napus</name>
    <name type="common">Rape</name>
    <dbReference type="NCBI Taxonomy" id="3708"/>
    <lineage>
        <taxon>Eukaryota</taxon>
        <taxon>Viridiplantae</taxon>
        <taxon>Streptophyta</taxon>
        <taxon>Embryophyta</taxon>
        <taxon>Tracheophyta</taxon>
        <taxon>Spermatophyta</taxon>
        <taxon>Magnoliopsida</taxon>
        <taxon>eudicotyledons</taxon>
        <taxon>Gunneridae</taxon>
        <taxon>Pentapetalae</taxon>
        <taxon>rosids</taxon>
        <taxon>malvids</taxon>
        <taxon>Brassicales</taxon>
        <taxon>Brassicaceae</taxon>
        <taxon>Brassiceae</taxon>
        <taxon>Brassica</taxon>
    </lineage>
</organism>
<evidence type="ECO:0000259" key="6">
    <source>
        <dbReference type="Pfam" id="PF04755"/>
    </source>
</evidence>
<evidence type="ECO:0000256" key="5">
    <source>
        <dbReference type="SAM" id="MobiDB-lite"/>
    </source>
</evidence>
<evidence type="ECO:0000256" key="1">
    <source>
        <dbReference type="ARBA" id="ARBA00004229"/>
    </source>
</evidence>
<protein>
    <submittedName>
        <fullName evidence="7">(rape) hypothetical protein</fullName>
    </submittedName>
</protein>
<reference evidence="7" key="1">
    <citation type="submission" date="2021-01" db="EMBL/GenBank/DDBJ databases">
        <authorList>
            <consortium name="Genoscope - CEA"/>
            <person name="William W."/>
        </authorList>
    </citation>
    <scope>NUCLEOTIDE SEQUENCE</scope>
</reference>
<dbReference type="Proteomes" id="UP001295469">
    <property type="component" value="Chromosome C03"/>
</dbReference>
<feature type="compositionally biased region" description="Acidic residues" evidence="5">
    <location>
        <begin position="69"/>
        <end position="80"/>
    </location>
</feature>
<feature type="region of interest" description="Disordered" evidence="5">
    <location>
        <begin position="57"/>
        <end position="80"/>
    </location>
</feature>
<keyword evidence="4" id="KW-0809">Transit peptide</keyword>
<dbReference type="InterPro" id="IPR039633">
    <property type="entry name" value="PAP"/>
</dbReference>
<dbReference type="InterPro" id="IPR006843">
    <property type="entry name" value="PAP/fibrillin_dom"/>
</dbReference>
<name>A0A816I1Y4_BRANA</name>
<dbReference type="Pfam" id="PF04755">
    <property type="entry name" value="PAP_fibrillin"/>
    <property type="match status" value="1"/>
</dbReference>
<dbReference type="PANTHER" id="PTHR31906">
    <property type="entry name" value="PLASTID-LIPID-ASSOCIATED PROTEIN 4, CHLOROPLASTIC-RELATED"/>
    <property type="match status" value="1"/>
</dbReference>
<evidence type="ECO:0000256" key="4">
    <source>
        <dbReference type="ARBA" id="ARBA00022946"/>
    </source>
</evidence>
<proteinExistence type="inferred from homology"/>